<feature type="region of interest" description="Disordered" evidence="1">
    <location>
        <begin position="41"/>
        <end position="63"/>
    </location>
</feature>
<dbReference type="Proteomes" id="UP001500668">
    <property type="component" value="Unassembled WGS sequence"/>
</dbReference>
<evidence type="ECO:0000256" key="1">
    <source>
        <dbReference type="SAM" id="MobiDB-lite"/>
    </source>
</evidence>
<feature type="compositionally biased region" description="Low complexity" evidence="1">
    <location>
        <begin position="42"/>
        <end position="53"/>
    </location>
</feature>
<keyword evidence="3" id="KW-1185">Reference proteome</keyword>
<accession>A0ABP3QHT5</accession>
<protein>
    <submittedName>
        <fullName evidence="2">Uncharacterized protein</fullName>
    </submittedName>
</protein>
<evidence type="ECO:0000313" key="2">
    <source>
        <dbReference type="EMBL" id="GAA0586959.1"/>
    </source>
</evidence>
<gene>
    <name evidence="2" type="ORF">GCM10010394_15030</name>
</gene>
<reference evidence="3" key="1">
    <citation type="journal article" date="2019" name="Int. J. Syst. Evol. Microbiol.">
        <title>The Global Catalogue of Microorganisms (GCM) 10K type strain sequencing project: providing services to taxonomists for standard genome sequencing and annotation.</title>
        <authorList>
            <consortium name="The Broad Institute Genomics Platform"/>
            <consortium name="The Broad Institute Genome Sequencing Center for Infectious Disease"/>
            <person name="Wu L."/>
            <person name="Ma J."/>
        </authorList>
    </citation>
    <scope>NUCLEOTIDE SEQUENCE [LARGE SCALE GENOMIC DNA]</scope>
    <source>
        <strain evidence="3">JCM 5067</strain>
    </source>
</reference>
<evidence type="ECO:0000313" key="3">
    <source>
        <dbReference type="Proteomes" id="UP001500668"/>
    </source>
</evidence>
<proteinExistence type="predicted"/>
<name>A0ABP3QHT5_9ACTN</name>
<sequence length="63" mass="6914">MTTRTAQERERRRNLTDASVTPLPILDGLFRRVPDPRLWMQPPASLAAPATPLEGAATSGTEQ</sequence>
<comment type="caution">
    <text evidence="2">The sequence shown here is derived from an EMBL/GenBank/DDBJ whole genome shotgun (WGS) entry which is preliminary data.</text>
</comment>
<dbReference type="EMBL" id="BAAACA010000009">
    <property type="protein sequence ID" value="GAA0586959.1"/>
    <property type="molecule type" value="Genomic_DNA"/>
</dbReference>
<organism evidence="2 3">
    <name type="scientific">Streptomyces crystallinus</name>
    <dbReference type="NCBI Taxonomy" id="68191"/>
    <lineage>
        <taxon>Bacteria</taxon>
        <taxon>Bacillati</taxon>
        <taxon>Actinomycetota</taxon>
        <taxon>Actinomycetes</taxon>
        <taxon>Kitasatosporales</taxon>
        <taxon>Streptomycetaceae</taxon>
        <taxon>Streptomyces</taxon>
    </lineage>
</organism>